<dbReference type="GO" id="GO:0098552">
    <property type="term" value="C:side of membrane"/>
    <property type="evidence" value="ECO:0007669"/>
    <property type="project" value="UniProtKB-KW"/>
</dbReference>
<keyword evidence="6" id="KW-0472">Membrane</keyword>
<evidence type="ECO:0000313" key="10">
    <source>
        <dbReference type="EMBL" id="JAA94190.1"/>
    </source>
</evidence>
<feature type="chain" id="PRO_5004574627" evidence="9">
    <location>
        <begin position="23"/>
        <end position="154"/>
    </location>
</feature>
<accession>T1DFD3</accession>
<evidence type="ECO:0000256" key="3">
    <source>
        <dbReference type="ARBA" id="ARBA00022692"/>
    </source>
</evidence>
<sequence>MFKFKVLFFGIVLIVSKTAVSALECQQCGLDGPEGCKDKGQGEVVTCGQENAEEAQHILTHFYPSLPANVNPNGGYQCVKATHRHQDPDPHAPSFELRGCLYDTKKNFCSIANTFQDGNSTCLACNVDRCNDAAGLKWSFVLLMVGWIVTQFVR</sequence>
<keyword evidence="4 9" id="KW-0732">Signal</keyword>
<evidence type="ECO:0000256" key="1">
    <source>
        <dbReference type="ARBA" id="ARBA00004589"/>
    </source>
</evidence>
<evidence type="ECO:0000256" key="6">
    <source>
        <dbReference type="ARBA" id="ARBA00023136"/>
    </source>
</evidence>
<evidence type="ECO:0000256" key="4">
    <source>
        <dbReference type="ARBA" id="ARBA00022729"/>
    </source>
</evidence>
<organism evidence="10">
    <name type="scientific">Psorophora albipes</name>
    <dbReference type="NCBI Taxonomy" id="869069"/>
    <lineage>
        <taxon>Eukaryota</taxon>
        <taxon>Metazoa</taxon>
        <taxon>Ecdysozoa</taxon>
        <taxon>Arthropoda</taxon>
        <taxon>Hexapoda</taxon>
        <taxon>Insecta</taxon>
        <taxon>Pterygota</taxon>
        <taxon>Neoptera</taxon>
        <taxon>Endopterygota</taxon>
        <taxon>Diptera</taxon>
        <taxon>Nematocera</taxon>
        <taxon>Culicoidea</taxon>
        <taxon>Culicidae</taxon>
        <taxon>Culicinae</taxon>
        <taxon>Aedini</taxon>
        <taxon>Psorophora</taxon>
    </lineage>
</organism>
<protein>
    <submittedName>
        <fullName evidence="10">Putative 12-14 kDa mosquito protein</fullName>
    </submittedName>
</protein>
<keyword evidence="7" id="KW-0325">Glycoprotein</keyword>
<dbReference type="PANTHER" id="PTHR33562">
    <property type="entry name" value="ATILLA, ISOFORM B-RELATED-RELATED"/>
    <property type="match status" value="1"/>
</dbReference>
<keyword evidence="8" id="KW-0449">Lipoprotein</keyword>
<dbReference type="InterPro" id="IPR050975">
    <property type="entry name" value="Sleep_regulator"/>
</dbReference>
<reference evidence="10" key="1">
    <citation type="journal article" date="2013" name="BMC Genomics">
        <title>A deep insight into the sialotranscriptome of the mosquito, Psorophora albipes.</title>
        <authorList>
            <person name="Chagas A.C."/>
            <person name="Calvo E."/>
            <person name="Rios-Velasquez C.M."/>
            <person name="Pessoa F.A."/>
            <person name="Medeiros J.F."/>
            <person name="Ribeiro J.M."/>
        </authorList>
    </citation>
    <scope>NUCLEOTIDE SEQUENCE</scope>
</reference>
<evidence type="ECO:0000256" key="7">
    <source>
        <dbReference type="ARBA" id="ARBA00023180"/>
    </source>
</evidence>
<dbReference type="EMBL" id="GALA01000662">
    <property type="protein sequence ID" value="JAA94190.1"/>
    <property type="molecule type" value="mRNA"/>
</dbReference>
<keyword evidence="3" id="KW-0812">Transmembrane</keyword>
<comment type="subcellular location">
    <subcellularLocation>
        <location evidence="1">Membrane</location>
        <topology evidence="1">Lipid-anchor</topology>
        <topology evidence="1">GPI-anchor</topology>
    </subcellularLocation>
</comment>
<name>T1DFD3_9DIPT</name>
<evidence type="ECO:0000256" key="2">
    <source>
        <dbReference type="ARBA" id="ARBA00022622"/>
    </source>
</evidence>
<evidence type="ECO:0000256" key="9">
    <source>
        <dbReference type="SAM" id="SignalP"/>
    </source>
</evidence>
<evidence type="ECO:0000256" key="8">
    <source>
        <dbReference type="ARBA" id="ARBA00023288"/>
    </source>
</evidence>
<keyword evidence="5" id="KW-1133">Transmembrane helix</keyword>
<dbReference type="AlphaFoldDB" id="T1DFD3"/>
<proteinExistence type="evidence at transcript level"/>
<keyword evidence="2" id="KW-0336">GPI-anchor</keyword>
<feature type="signal peptide" evidence="9">
    <location>
        <begin position="1"/>
        <end position="22"/>
    </location>
</feature>
<evidence type="ECO:0000256" key="5">
    <source>
        <dbReference type="ARBA" id="ARBA00022989"/>
    </source>
</evidence>